<feature type="region of interest" description="Disordered" evidence="1">
    <location>
        <begin position="238"/>
        <end position="323"/>
    </location>
</feature>
<protein>
    <submittedName>
        <fullName evidence="4">Interphotoreceptor matrix proteoglycan 2-like</fullName>
    </submittedName>
</protein>
<evidence type="ECO:0000256" key="2">
    <source>
        <dbReference type="SAM" id="Phobius"/>
    </source>
</evidence>
<gene>
    <name evidence="4" type="primary">LOC106167705</name>
</gene>
<dbReference type="PANTHER" id="PTHR15381">
    <property type="entry name" value="CHONDROITIN SULFATE PROTEOGLYCAN 5 -RELATED"/>
    <property type="match status" value="1"/>
</dbReference>
<evidence type="ECO:0000313" key="3">
    <source>
        <dbReference type="Proteomes" id="UP000085678"/>
    </source>
</evidence>
<dbReference type="RefSeq" id="XP_013402002.1">
    <property type="nucleotide sequence ID" value="XM_013546548.1"/>
</dbReference>
<evidence type="ECO:0000256" key="1">
    <source>
        <dbReference type="SAM" id="MobiDB-lite"/>
    </source>
</evidence>
<dbReference type="Proteomes" id="UP000085678">
    <property type="component" value="Unplaced"/>
</dbReference>
<evidence type="ECO:0000313" key="4">
    <source>
        <dbReference type="RefSeq" id="XP_013402002.1"/>
    </source>
</evidence>
<feature type="transmembrane region" description="Helical" evidence="2">
    <location>
        <begin position="156"/>
        <end position="180"/>
    </location>
</feature>
<dbReference type="GeneID" id="106167705"/>
<keyword evidence="2" id="KW-0472">Membrane</keyword>
<name>A0A1S3IUX4_LINAN</name>
<dbReference type="OrthoDB" id="8960773at2759"/>
<sequence>MVLEPVDVAKNGNFTINSTAIANEIAEAPKSNAMDFNLTVGNKNFKIEKSTLQDSLQQGTEQAKIADQIQEETKGGLCSKIICDLGFVCDENEKDFEKLCKSKCEMEPGFCQNDGICEHFSGHDVKCKCVAKPPYTFHGDRCQEQYLSVLYNEQTLIIVLSAVGGAVVLVVLVIVIACVVRRKRRSANSKSSRTARRSMFDAGSTDYPGFQNNYSSFTNYLDDDFEYSYGQVNKSKGKSKRASEMLEMDETRAVSTDRLHRPKSNNYENLEEPDYSPPLPIKSFDPSDLEDSDESAAYYDSRFKGSTENLPPPSLEDPPGSSFEKTFLNWNPNYENVDTSQKITIQRPSYDPVPLETRLTTFQDGITHL</sequence>
<dbReference type="KEGG" id="lak:106167705"/>
<proteinExistence type="predicted"/>
<dbReference type="PANTHER" id="PTHR15381:SF1">
    <property type="entry name" value="CHONDROITIN SULFATE PROTEOGLYCAN 5"/>
    <property type="match status" value="1"/>
</dbReference>
<keyword evidence="2" id="KW-0812">Transmembrane</keyword>
<keyword evidence="3" id="KW-1185">Reference proteome</keyword>
<dbReference type="InParanoid" id="A0A1S3IUX4"/>
<accession>A0A1S3IUX4</accession>
<organism evidence="3 4">
    <name type="scientific">Lingula anatina</name>
    <name type="common">Brachiopod</name>
    <name type="synonym">Lingula unguis</name>
    <dbReference type="NCBI Taxonomy" id="7574"/>
    <lineage>
        <taxon>Eukaryota</taxon>
        <taxon>Metazoa</taxon>
        <taxon>Spiralia</taxon>
        <taxon>Lophotrochozoa</taxon>
        <taxon>Brachiopoda</taxon>
        <taxon>Linguliformea</taxon>
        <taxon>Lingulata</taxon>
        <taxon>Lingulida</taxon>
        <taxon>Linguloidea</taxon>
        <taxon>Lingulidae</taxon>
        <taxon>Lingula</taxon>
    </lineage>
</organism>
<keyword evidence="2" id="KW-1133">Transmembrane helix</keyword>
<dbReference type="AlphaFoldDB" id="A0A1S3IUX4"/>
<feature type="compositionally biased region" description="Basic and acidic residues" evidence="1">
    <location>
        <begin position="241"/>
        <end position="259"/>
    </location>
</feature>
<reference evidence="4" key="1">
    <citation type="submission" date="2025-08" db="UniProtKB">
        <authorList>
            <consortium name="RefSeq"/>
        </authorList>
    </citation>
    <scope>IDENTIFICATION</scope>
    <source>
        <tissue evidence="4">Gonads</tissue>
    </source>
</reference>